<proteinExistence type="predicted"/>
<dbReference type="Proteomes" id="UP001619887">
    <property type="component" value="Unassembled WGS sequence"/>
</dbReference>
<accession>A0ABD2FYP9</accession>
<name>A0ABD2FYP9_PAGBO</name>
<gene>
    <name evidence="1" type="ORF">OYC64_004564</name>
</gene>
<reference evidence="1 2" key="2">
    <citation type="journal article" date="2024" name="G3 (Bethesda)">
        <title>The genome of the cryopelagic Antarctic bald notothen, Trematomus borchgrevinki.</title>
        <authorList>
            <person name="Rayamajhi N."/>
            <person name="Rivera-Colon A.G."/>
            <person name="Minhas B.F."/>
            <person name="Cheng C.C."/>
            <person name="Catchen J.M."/>
        </authorList>
    </citation>
    <scope>NUCLEOTIDE SEQUENCE [LARGE SCALE GENOMIC DNA]</scope>
    <source>
        <strain evidence="1">AGRC-2024</strain>
    </source>
</reference>
<reference evidence="1 2" key="1">
    <citation type="journal article" date="2022" name="G3 (Bethesda)">
        <title>Evaluating Illumina-, Nanopore-, and PacBio-based genome assembly strategies with the bald notothen, Trematomus borchgrevinki.</title>
        <authorList>
            <person name="Rayamajhi N."/>
            <person name="Cheng C.C."/>
            <person name="Catchen J.M."/>
        </authorList>
    </citation>
    <scope>NUCLEOTIDE SEQUENCE [LARGE SCALE GENOMIC DNA]</scope>
    <source>
        <strain evidence="1">AGRC-2024</strain>
    </source>
</reference>
<evidence type="ECO:0000313" key="1">
    <source>
        <dbReference type="EMBL" id="KAL3046603.1"/>
    </source>
</evidence>
<dbReference type="AlphaFoldDB" id="A0ABD2FYP9"/>
<sequence length="46" mass="5142">MAASRAVELLQEENYLAMESGCALFAALCKEDLIYSQPMNQFTLNL</sequence>
<dbReference type="EMBL" id="JBIYXZ010002085">
    <property type="protein sequence ID" value="KAL3046603.1"/>
    <property type="molecule type" value="Genomic_DNA"/>
</dbReference>
<evidence type="ECO:0000313" key="2">
    <source>
        <dbReference type="Proteomes" id="UP001619887"/>
    </source>
</evidence>
<comment type="caution">
    <text evidence="1">The sequence shown here is derived from an EMBL/GenBank/DDBJ whole genome shotgun (WGS) entry which is preliminary data.</text>
</comment>
<protein>
    <submittedName>
        <fullName evidence="1">Uncharacterized protein</fullName>
    </submittedName>
</protein>
<keyword evidence="2" id="KW-1185">Reference proteome</keyword>
<organism evidence="1 2">
    <name type="scientific">Pagothenia borchgrevinki</name>
    <name type="common">Bald rockcod</name>
    <name type="synonym">Trematomus borchgrevinki</name>
    <dbReference type="NCBI Taxonomy" id="8213"/>
    <lineage>
        <taxon>Eukaryota</taxon>
        <taxon>Metazoa</taxon>
        <taxon>Chordata</taxon>
        <taxon>Craniata</taxon>
        <taxon>Vertebrata</taxon>
        <taxon>Euteleostomi</taxon>
        <taxon>Actinopterygii</taxon>
        <taxon>Neopterygii</taxon>
        <taxon>Teleostei</taxon>
        <taxon>Neoteleostei</taxon>
        <taxon>Acanthomorphata</taxon>
        <taxon>Eupercaria</taxon>
        <taxon>Perciformes</taxon>
        <taxon>Notothenioidei</taxon>
        <taxon>Nototheniidae</taxon>
        <taxon>Pagothenia</taxon>
    </lineage>
</organism>